<dbReference type="InterPro" id="IPR028082">
    <property type="entry name" value="Peripla_BP_I"/>
</dbReference>
<dbReference type="InterPro" id="IPR000843">
    <property type="entry name" value="HTH_LacI"/>
</dbReference>
<sequence length="337" mass="37158">MAAVTIYQIAERVGLSPKSVSRVLSGKAGLHKPETRERVLQVAAELGYRANSSARAMRRQRFGCVTLLLSSVRQRSVLPAAREDGIQAALAEHDLHLMVAPLPDAKLTDQGFVPRILREYGSDGLLVNYNARIPPRMETLLAEHNLPSVWINVRRESDCVHPDDFDAGRQAAERLLALGHRRIAFVDYTEQNHYSNRDREEGCRRAMTPYGRELRVLRAPAGGNAVLPEAAAREWLRHPERPTAFVAYNAALALPLLYAACGLGLDVPRDLSVITFDQWVDSTLGRRIDTIVLPEYEIGRKAVAMLVQKIEQPLAAQEALALPATLEAGDTCGPPPG</sequence>
<proteinExistence type="predicted"/>
<evidence type="ECO:0000256" key="1">
    <source>
        <dbReference type="ARBA" id="ARBA00022491"/>
    </source>
</evidence>
<dbReference type="Pfam" id="PF13377">
    <property type="entry name" value="Peripla_BP_3"/>
    <property type="match status" value="1"/>
</dbReference>
<dbReference type="CDD" id="cd06267">
    <property type="entry name" value="PBP1_LacI_sugar_binding-like"/>
    <property type="match status" value="1"/>
</dbReference>
<keyword evidence="3" id="KW-0238">DNA-binding</keyword>
<dbReference type="Gene3D" id="3.40.50.2300">
    <property type="match status" value="2"/>
</dbReference>
<accession>A0A6J4J0W0</accession>
<dbReference type="GO" id="GO:0000976">
    <property type="term" value="F:transcription cis-regulatory region binding"/>
    <property type="evidence" value="ECO:0007669"/>
    <property type="project" value="TreeGrafter"/>
</dbReference>
<dbReference type="Pfam" id="PF00356">
    <property type="entry name" value="LacI"/>
    <property type="match status" value="1"/>
</dbReference>
<evidence type="ECO:0000256" key="3">
    <source>
        <dbReference type="ARBA" id="ARBA00023125"/>
    </source>
</evidence>
<protein>
    <recommendedName>
        <fullName evidence="5">HTH lacI-type domain-containing protein</fullName>
    </recommendedName>
</protein>
<dbReference type="CDD" id="cd01392">
    <property type="entry name" value="HTH_LacI"/>
    <property type="match status" value="1"/>
</dbReference>
<dbReference type="SUPFAM" id="SSF53822">
    <property type="entry name" value="Periplasmic binding protein-like I"/>
    <property type="match status" value="1"/>
</dbReference>
<feature type="domain" description="HTH lacI-type" evidence="5">
    <location>
        <begin position="4"/>
        <end position="59"/>
    </location>
</feature>
<evidence type="ECO:0000259" key="5">
    <source>
        <dbReference type="PROSITE" id="PS50932"/>
    </source>
</evidence>
<gene>
    <name evidence="6" type="ORF">AVDCRST_MAG63-2581</name>
</gene>
<dbReference type="AlphaFoldDB" id="A0A6J4J0W0"/>
<evidence type="ECO:0000256" key="2">
    <source>
        <dbReference type="ARBA" id="ARBA00023015"/>
    </source>
</evidence>
<dbReference type="SUPFAM" id="SSF47413">
    <property type="entry name" value="lambda repressor-like DNA-binding domains"/>
    <property type="match status" value="1"/>
</dbReference>
<keyword evidence="4" id="KW-0804">Transcription</keyword>
<dbReference type="Gene3D" id="1.10.260.40">
    <property type="entry name" value="lambda repressor-like DNA-binding domains"/>
    <property type="match status" value="1"/>
</dbReference>
<dbReference type="GO" id="GO:0003700">
    <property type="term" value="F:DNA-binding transcription factor activity"/>
    <property type="evidence" value="ECO:0007669"/>
    <property type="project" value="TreeGrafter"/>
</dbReference>
<dbReference type="InterPro" id="IPR046335">
    <property type="entry name" value="LacI/GalR-like_sensor"/>
</dbReference>
<dbReference type="SMART" id="SM00354">
    <property type="entry name" value="HTH_LACI"/>
    <property type="match status" value="1"/>
</dbReference>
<reference evidence="6" key="1">
    <citation type="submission" date="2020-02" db="EMBL/GenBank/DDBJ databases">
        <authorList>
            <person name="Meier V. D."/>
        </authorList>
    </citation>
    <scope>NUCLEOTIDE SEQUENCE</scope>
    <source>
        <strain evidence="6">AVDCRST_MAG63</strain>
    </source>
</reference>
<organism evidence="6">
    <name type="scientific">uncultured Armatimonadetes bacterium</name>
    <dbReference type="NCBI Taxonomy" id="157466"/>
    <lineage>
        <taxon>Bacteria</taxon>
        <taxon>Bacillati</taxon>
        <taxon>Armatimonadota</taxon>
        <taxon>environmental samples</taxon>
    </lineage>
</organism>
<dbReference type="PANTHER" id="PTHR30146">
    <property type="entry name" value="LACI-RELATED TRANSCRIPTIONAL REPRESSOR"/>
    <property type="match status" value="1"/>
</dbReference>
<evidence type="ECO:0000256" key="4">
    <source>
        <dbReference type="ARBA" id="ARBA00023163"/>
    </source>
</evidence>
<dbReference type="InterPro" id="IPR010982">
    <property type="entry name" value="Lambda_DNA-bd_dom_sf"/>
</dbReference>
<name>A0A6J4J0W0_9BACT</name>
<keyword evidence="2" id="KW-0805">Transcription regulation</keyword>
<dbReference type="PANTHER" id="PTHR30146:SF148">
    <property type="entry name" value="HTH-TYPE TRANSCRIPTIONAL REPRESSOR PURR-RELATED"/>
    <property type="match status" value="1"/>
</dbReference>
<dbReference type="PROSITE" id="PS50932">
    <property type="entry name" value="HTH_LACI_2"/>
    <property type="match status" value="1"/>
</dbReference>
<keyword evidence="1" id="KW-0678">Repressor</keyword>
<evidence type="ECO:0000313" key="6">
    <source>
        <dbReference type="EMBL" id="CAA9263913.1"/>
    </source>
</evidence>
<dbReference type="EMBL" id="CADCTO010000332">
    <property type="protein sequence ID" value="CAA9263913.1"/>
    <property type="molecule type" value="Genomic_DNA"/>
</dbReference>